<organism evidence="2 3">
    <name type="scientific">Acidithiobacillus ferrivorans</name>
    <dbReference type="NCBI Taxonomy" id="160808"/>
    <lineage>
        <taxon>Bacteria</taxon>
        <taxon>Pseudomonadati</taxon>
        <taxon>Pseudomonadota</taxon>
        <taxon>Acidithiobacillia</taxon>
        <taxon>Acidithiobacillales</taxon>
        <taxon>Acidithiobacillaceae</taxon>
        <taxon>Acidithiobacillus</taxon>
    </lineage>
</organism>
<name>A0A7T5BH91_9PROT</name>
<evidence type="ECO:0000313" key="2">
    <source>
        <dbReference type="EMBL" id="QQD71988.1"/>
    </source>
</evidence>
<accession>A0A7T5BH91</accession>
<evidence type="ECO:0000259" key="1">
    <source>
        <dbReference type="Pfam" id="PF10671"/>
    </source>
</evidence>
<dbReference type="Pfam" id="PF10671">
    <property type="entry name" value="TcpQ"/>
    <property type="match status" value="1"/>
</dbReference>
<protein>
    <submittedName>
        <fullName evidence="2">TcpQ domain-containing protein</fullName>
    </submittedName>
</protein>
<dbReference type="EMBL" id="CP059488">
    <property type="protein sequence ID" value="QQD71988.1"/>
    <property type="molecule type" value="Genomic_DNA"/>
</dbReference>
<dbReference type="Proteomes" id="UP000595420">
    <property type="component" value="Chromosome"/>
</dbReference>
<proteinExistence type="predicted"/>
<dbReference type="InterPro" id="IPR018927">
    <property type="entry name" value="Pilus_synth_Q_C"/>
</dbReference>
<gene>
    <name evidence="2" type="ORF">H2515_11195</name>
</gene>
<evidence type="ECO:0000313" key="3">
    <source>
        <dbReference type="Proteomes" id="UP000595420"/>
    </source>
</evidence>
<dbReference type="AlphaFoldDB" id="A0A7T5BH91"/>
<reference evidence="2 3" key="1">
    <citation type="submission" date="2020-07" db="EMBL/GenBank/DDBJ databases">
        <title>Complete genome sequence analysis of Acidithiobacillus ferrivorans XJFY6S-08 reveals extreme environmental adaptation to alpine acid mine drainage.</title>
        <authorList>
            <person name="Yan L."/>
            <person name="Ni Y."/>
        </authorList>
    </citation>
    <scope>NUCLEOTIDE SEQUENCE [LARGE SCALE GENOMIC DNA]</scope>
    <source>
        <strain evidence="2 3">XJFY6S-08</strain>
    </source>
</reference>
<dbReference type="Gene3D" id="3.55.50.70">
    <property type="match status" value="1"/>
</dbReference>
<feature type="domain" description="Toxin co-regulated pilus biosynthesis protein Q C-terminal" evidence="1">
    <location>
        <begin position="214"/>
        <end position="290"/>
    </location>
</feature>
<dbReference type="RefSeq" id="WP_198660170.1">
    <property type="nucleotide sequence ID" value="NZ_CP059488.1"/>
</dbReference>
<sequence>MLQIITHDSINPPAMVASASAQPRDRVQFLPISSSAGQIPALQGFKSAFTIQPILAEHGTGTAAPTSTHGEGTAAQAIQKILPYGWRVYTKPETNVFLGSPILYNGHGKSWIVALKSVMEQSGLHGAIWWGPRILTLWPAPVLPTYQPTPHLLGYKQTHLRVTVDHPGTSTIWQDTAHSLGATPLVPSSAKASLPTRTQPGDRVQPVLLGLTPVFLLNQGDLILTDLQKWAKQSGWTVVWQVPEDWQVPNTTTFRGDFQKSVSQVIQALSANGANVHAVFHTANNTVVISGAGGGE</sequence>